<name>A0A5K3FVM5_MESCO</name>
<dbReference type="WBParaSite" id="MCU_011993-RA">
    <property type="protein sequence ID" value="MCU_011993-RA"/>
    <property type="gene ID" value="MCU_011993"/>
</dbReference>
<evidence type="ECO:0000313" key="1">
    <source>
        <dbReference type="WBParaSite" id="MCU_011993-RA"/>
    </source>
</evidence>
<organism evidence="1">
    <name type="scientific">Mesocestoides corti</name>
    <name type="common">Flatworm</name>
    <dbReference type="NCBI Taxonomy" id="53468"/>
    <lineage>
        <taxon>Eukaryota</taxon>
        <taxon>Metazoa</taxon>
        <taxon>Spiralia</taxon>
        <taxon>Lophotrochozoa</taxon>
        <taxon>Platyhelminthes</taxon>
        <taxon>Cestoda</taxon>
        <taxon>Eucestoda</taxon>
        <taxon>Cyclophyllidea</taxon>
        <taxon>Mesocestoididae</taxon>
        <taxon>Mesocestoides</taxon>
    </lineage>
</organism>
<accession>A0A5K3FVM5</accession>
<protein>
    <submittedName>
        <fullName evidence="1">Uncharacterized protein</fullName>
    </submittedName>
</protein>
<reference evidence="1" key="1">
    <citation type="submission" date="2019-11" db="UniProtKB">
        <authorList>
            <consortium name="WormBaseParasite"/>
        </authorList>
    </citation>
    <scope>IDENTIFICATION</scope>
</reference>
<dbReference type="AlphaFoldDB" id="A0A5K3FVM5"/>
<sequence length="47" mass="5507">MPLIGFHHGGCTAQYILLFFHTRLWLAADLHCRPLKRTLTKDWLRSA</sequence>
<proteinExistence type="predicted"/>